<comment type="caution">
    <text evidence="1">The sequence shown here is derived from an EMBL/GenBank/DDBJ whole genome shotgun (WGS) entry which is preliminary data.</text>
</comment>
<sequence>MKNALEYNSIHEVIKNNVGWDSPFYKLKFMYENAEWQQVQPNADLFTDFNKVESICSGGSFLQGAICTADYSFWTAMKQTKITEDLYQFIDYTTQLLKTSIYKEFADFHLNWDAFLNFINMIGDVIS</sequence>
<accession>A0A150KVV1</accession>
<name>A0A150KVV1_9BACI</name>
<protein>
    <submittedName>
        <fullName evidence="1">Uncharacterized protein</fullName>
    </submittedName>
</protein>
<dbReference type="AlphaFoldDB" id="A0A150KVV1"/>
<dbReference type="STRING" id="46224.B4102_3307"/>
<evidence type="ECO:0000313" key="2">
    <source>
        <dbReference type="Proteomes" id="UP000075666"/>
    </source>
</evidence>
<dbReference type="OrthoDB" id="9948600at2"/>
<dbReference type="RefSeq" id="WP_066232243.1">
    <property type="nucleotide sequence ID" value="NZ_LQYN01000063.1"/>
</dbReference>
<gene>
    <name evidence="1" type="ORF">B4102_3307</name>
</gene>
<evidence type="ECO:0000313" key="1">
    <source>
        <dbReference type="EMBL" id="KYD04158.1"/>
    </source>
</evidence>
<proteinExistence type="predicted"/>
<dbReference type="EMBL" id="LQYN01000063">
    <property type="protein sequence ID" value="KYD04158.1"/>
    <property type="molecule type" value="Genomic_DNA"/>
</dbReference>
<organism evidence="1 2">
    <name type="scientific">Heyndrickxia sporothermodurans</name>
    <dbReference type="NCBI Taxonomy" id="46224"/>
    <lineage>
        <taxon>Bacteria</taxon>
        <taxon>Bacillati</taxon>
        <taxon>Bacillota</taxon>
        <taxon>Bacilli</taxon>
        <taxon>Bacillales</taxon>
        <taxon>Bacillaceae</taxon>
        <taxon>Heyndrickxia</taxon>
    </lineage>
</organism>
<dbReference type="PATRIC" id="fig|46224.3.peg.3391"/>
<keyword evidence="2" id="KW-1185">Reference proteome</keyword>
<reference evidence="1 2" key="1">
    <citation type="submission" date="2016-01" db="EMBL/GenBank/DDBJ databases">
        <title>Genome Sequences of Twelve Sporeforming Bacillus Species Isolated from Foods.</title>
        <authorList>
            <person name="Berendsen E.M."/>
            <person name="Wells-Bennik M.H."/>
            <person name="Krawcyk A.O."/>
            <person name="De Jong A."/>
            <person name="Holsappel S."/>
            <person name="Eijlander R.T."/>
            <person name="Kuipers O.P."/>
        </authorList>
    </citation>
    <scope>NUCLEOTIDE SEQUENCE [LARGE SCALE GENOMIC DNA]</scope>
    <source>
        <strain evidence="1 2">B4102</strain>
    </source>
</reference>
<dbReference type="Proteomes" id="UP000075666">
    <property type="component" value="Unassembled WGS sequence"/>
</dbReference>